<gene>
    <name evidence="3" type="ORF">GCM10010995_27550</name>
</gene>
<evidence type="ECO:0000259" key="2">
    <source>
        <dbReference type="Pfam" id="PF13676"/>
    </source>
</evidence>
<protein>
    <recommendedName>
        <fullName evidence="2">TIR domain-containing protein</fullName>
    </recommendedName>
</protein>
<proteinExistence type="predicted"/>
<feature type="domain" description="TIR" evidence="2">
    <location>
        <begin position="138"/>
        <end position="244"/>
    </location>
</feature>
<dbReference type="Pfam" id="PF13676">
    <property type="entry name" value="TIR_2"/>
    <property type="match status" value="1"/>
</dbReference>
<reference evidence="3" key="1">
    <citation type="journal article" date="2014" name="Int. J. Syst. Evol. Microbiol.">
        <title>Complete genome sequence of Corynebacterium casei LMG S-19264T (=DSM 44701T), isolated from a smear-ripened cheese.</title>
        <authorList>
            <consortium name="US DOE Joint Genome Institute (JGI-PGF)"/>
            <person name="Walter F."/>
            <person name="Albersmeier A."/>
            <person name="Kalinowski J."/>
            <person name="Ruckert C."/>
        </authorList>
    </citation>
    <scope>NUCLEOTIDE SEQUENCE</scope>
    <source>
        <strain evidence="3">CGMCC 1.15758</strain>
    </source>
</reference>
<evidence type="ECO:0000313" key="4">
    <source>
        <dbReference type="Proteomes" id="UP000636949"/>
    </source>
</evidence>
<keyword evidence="1" id="KW-0175">Coiled coil</keyword>
<dbReference type="GO" id="GO:0007165">
    <property type="term" value="P:signal transduction"/>
    <property type="evidence" value="ECO:0007669"/>
    <property type="project" value="InterPro"/>
</dbReference>
<organism evidence="3 4">
    <name type="scientific">Cysteiniphilum litorale</name>
    <dbReference type="NCBI Taxonomy" id="2056700"/>
    <lineage>
        <taxon>Bacteria</taxon>
        <taxon>Pseudomonadati</taxon>
        <taxon>Pseudomonadota</taxon>
        <taxon>Gammaproteobacteria</taxon>
        <taxon>Thiotrichales</taxon>
        <taxon>Fastidiosibacteraceae</taxon>
        <taxon>Cysteiniphilum</taxon>
    </lineage>
</organism>
<reference evidence="3" key="2">
    <citation type="submission" date="2020-09" db="EMBL/GenBank/DDBJ databases">
        <authorList>
            <person name="Sun Q."/>
            <person name="Zhou Y."/>
        </authorList>
    </citation>
    <scope>NUCLEOTIDE SEQUENCE</scope>
    <source>
        <strain evidence="3">CGMCC 1.15758</strain>
    </source>
</reference>
<dbReference type="Gene3D" id="3.40.50.10140">
    <property type="entry name" value="Toll/interleukin-1 receptor homology (TIR) domain"/>
    <property type="match status" value="1"/>
</dbReference>
<name>A0A8J3E9K1_9GAMM</name>
<keyword evidence="4" id="KW-1185">Reference proteome</keyword>
<sequence>MDNFDQVISPYLKRLSWNYQLSNEHLLYDILQSSVMQLDSEQTEYICGNDHTSYLLKLYIPQEILLKIDLSQEQKYKEMMKTDLLKCTDLGYSVREFNFLPKENKRYENSDYFSLNSTVKYYEDIPSVWKKSDLIRLFISHRDKDKLIAHKIAENIENYGVQSFVAHESIEASKKWCDEILKGLETMDMMLLLLTDECQNSCWVNQEIGYALARDVPIFIAKEGNTDDPKGFISSLQACKFNSSNGIDELNIKIFEFICKNFKNKSCWQKACIMNFLSSRSYYEANDRLTLLESNIESLSEENELLIIDGYSQNDQLYSSTLVNKNDRMVNFLKKTTGKNFMISKNSIVEVNISPEPDDFDF</sequence>
<comment type="caution">
    <text evidence="3">The sequence shown here is derived from an EMBL/GenBank/DDBJ whole genome shotgun (WGS) entry which is preliminary data.</text>
</comment>
<evidence type="ECO:0000256" key="1">
    <source>
        <dbReference type="SAM" id="Coils"/>
    </source>
</evidence>
<dbReference type="AlphaFoldDB" id="A0A8J3E9K1"/>
<dbReference type="RefSeq" id="WP_117004055.1">
    <property type="nucleotide sequence ID" value="NZ_BMJS01000071.1"/>
</dbReference>
<dbReference type="OrthoDB" id="344630at2"/>
<dbReference type="InterPro" id="IPR035897">
    <property type="entry name" value="Toll_tir_struct_dom_sf"/>
</dbReference>
<dbReference type="InterPro" id="IPR000157">
    <property type="entry name" value="TIR_dom"/>
</dbReference>
<dbReference type="Proteomes" id="UP000636949">
    <property type="component" value="Unassembled WGS sequence"/>
</dbReference>
<feature type="coiled-coil region" evidence="1">
    <location>
        <begin position="282"/>
        <end position="309"/>
    </location>
</feature>
<accession>A0A8J3E9K1</accession>
<dbReference type="SUPFAM" id="SSF52200">
    <property type="entry name" value="Toll/Interleukin receptor TIR domain"/>
    <property type="match status" value="1"/>
</dbReference>
<dbReference type="EMBL" id="BMJS01000071">
    <property type="protein sequence ID" value="GGG08493.1"/>
    <property type="molecule type" value="Genomic_DNA"/>
</dbReference>
<evidence type="ECO:0000313" key="3">
    <source>
        <dbReference type="EMBL" id="GGG08493.1"/>
    </source>
</evidence>